<comment type="caution">
    <text evidence="5">The sequence shown here is derived from an EMBL/GenBank/DDBJ whole genome shotgun (WGS) entry which is preliminary data.</text>
</comment>
<dbReference type="PANTHER" id="PTHR48105">
    <property type="entry name" value="THIOREDOXIN REDUCTASE 1-RELATED-RELATED"/>
    <property type="match status" value="1"/>
</dbReference>
<dbReference type="PRINTS" id="PR00469">
    <property type="entry name" value="PNDRDTASEII"/>
</dbReference>
<feature type="domain" description="FAD/NAD(P)-binding" evidence="4">
    <location>
        <begin position="15"/>
        <end position="291"/>
    </location>
</feature>
<dbReference type="InterPro" id="IPR023753">
    <property type="entry name" value="FAD/NAD-binding_dom"/>
</dbReference>
<evidence type="ECO:0000256" key="3">
    <source>
        <dbReference type="SAM" id="Phobius"/>
    </source>
</evidence>
<evidence type="ECO:0000259" key="4">
    <source>
        <dbReference type="Pfam" id="PF07992"/>
    </source>
</evidence>
<keyword evidence="3" id="KW-0812">Transmembrane</keyword>
<dbReference type="Gene3D" id="3.50.50.60">
    <property type="entry name" value="FAD/NAD(P)-binding domain"/>
    <property type="match status" value="2"/>
</dbReference>
<sequence>MQHRYIYTMKNTLFEVAIIGGASAGLSAALSLGRSARKTVIFDTGNPRNKPAAHAQNLFTRDGTPPLELLSIAREQLKKYPSVEIRKEKVITAVKGGDRFLLTTAKGEEYEVRKVILATGVKDLLPEIPGVSELWGNKAIHCPYCHGWETKDGPAAIIGNDAAVAHQAPLILNLNKELTIFTNGKSTADIEPLQRKSIRVIETPVTAVKDDGEGIRIVLADGTEHYKRVAYVRPLKLLFNNELAVQLGCELDEEGAVKVSEFQETTVPGVLAAGDISHPRMHQVSMAAAGGHKAGGFCNGQLCQEDFGSF</sequence>
<proteinExistence type="predicted"/>
<keyword evidence="1" id="KW-0285">Flavoprotein</keyword>
<reference evidence="5 6" key="1">
    <citation type="submission" date="2019-12" db="EMBL/GenBank/DDBJ databases">
        <title>Chitinophaga sp. strain ysch24 (GDMCC 1.1355), whole genome shotgun sequence.</title>
        <authorList>
            <person name="Zhang X."/>
        </authorList>
    </citation>
    <scope>NUCLEOTIDE SEQUENCE [LARGE SCALE GENOMIC DNA]</scope>
    <source>
        <strain evidence="6">ysch24</strain>
    </source>
</reference>
<dbReference type="GO" id="GO:0016491">
    <property type="term" value="F:oxidoreductase activity"/>
    <property type="evidence" value="ECO:0007669"/>
    <property type="project" value="UniProtKB-KW"/>
</dbReference>
<evidence type="ECO:0000313" key="5">
    <source>
        <dbReference type="EMBL" id="MVT10571.1"/>
    </source>
</evidence>
<dbReference type="Proteomes" id="UP000461730">
    <property type="component" value="Unassembled WGS sequence"/>
</dbReference>
<dbReference type="PRINTS" id="PR00368">
    <property type="entry name" value="FADPNR"/>
</dbReference>
<evidence type="ECO:0000256" key="2">
    <source>
        <dbReference type="ARBA" id="ARBA00023002"/>
    </source>
</evidence>
<name>A0A7K1U882_9BACT</name>
<keyword evidence="6" id="KW-1185">Reference proteome</keyword>
<keyword evidence="2" id="KW-0560">Oxidoreductase</keyword>
<evidence type="ECO:0000256" key="1">
    <source>
        <dbReference type="ARBA" id="ARBA00022630"/>
    </source>
</evidence>
<keyword evidence="3" id="KW-1133">Transmembrane helix</keyword>
<accession>A0A7K1U882</accession>
<feature type="transmembrane region" description="Helical" evidence="3">
    <location>
        <begin position="12"/>
        <end position="32"/>
    </location>
</feature>
<dbReference type="SUPFAM" id="SSF51905">
    <property type="entry name" value="FAD/NAD(P)-binding domain"/>
    <property type="match status" value="1"/>
</dbReference>
<keyword evidence="3" id="KW-0472">Membrane</keyword>
<dbReference type="InterPro" id="IPR050097">
    <property type="entry name" value="Ferredoxin-NADP_redctase_2"/>
</dbReference>
<dbReference type="InterPro" id="IPR036188">
    <property type="entry name" value="FAD/NAD-bd_sf"/>
</dbReference>
<dbReference type="EMBL" id="WRXN01000009">
    <property type="protein sequence ID" value="MVT10571.1"/>
    <property type="molecule type" value="Genomic_DNA"/>
</dbReference>
<organism evidence="5 6">
    <name type="scientific">Chitinophaga tropicalis</name>
    <dbReference type="NCBI Taxonomy" id="2683588"/>
    <lineage>
        <taxon>Bacteria</taxon>
        <taxon>Pseudomonadati</taxon>
        <taxon>Bacteroidota</taxon>
        <taxon>Chitinophagia</taxon>
        <taxon>Chitinophagales</taxon>
        <taxon>Chitinophagaceae</taxon>
        <taxon>Chitinophaga</taxon>
    </lineage>
</organism>
<protein>
    <submittedName>
        <fullName evidence="5">NAD(P)/FAD-dependent oxidoreductase</fullName>
    </submittedName>
</protein>
<gene>
    <name evidence="5" type="ORF">GO493_20035</name>
</gene>
<dbReference type="AlphaFoldDB" id="A0A7K1U882"/>
<evidence type="ECO:0000313" key="6">
    <source>
        <dbReference type="Proteomes" id="UP000461730"/>
    </source>
</evidence>
<dbReference type="Pfam" id="PF07992">
    <property type="entry name" value="Pyr_redox_2"/>
    <property type="match status" value="1"/>
</dbReference>